<name>A0AB39BTP8_9BACI</name>
<feature type="transmembrane region" description="Helical" evidence="1">
    <location>
        <begin position="41"/>
        <end position="60"/>
    </location>
</feature>
<protein>
    <submittedName>
        <fullName evidence="2">Uncharacterized protein</fullName>
    </submittedName>
</protein>
<organism evidence="2">
    <name type="scientific">Alkalihalophilus sp. As8PL</name>
    <dbReference type="NCBI Taxonomy" id="3237103"/>
    <lineage>
        <taxon>Bacteria</taxon>
        <taxon>Bacillati</taxon>
        <taxon>Bacillota</taxon>
        <taxon>Bacilli</taxon>
        <taxon>Bacillales</taxon>
        <taxon>Bacillaceae</taxon>
        <taxon>Alkalihalophilus</taxon>
    </lineage>
</organism>
<accession>A0AB39BTP8</accession>
<gene>
    <name evidence="2" type="ORF">AB3N04_19695</name>
</gene>
<keyword evidence="1" id="KW-0472">Membrane</keyword>
<evidence type="ECO:0000256" key="1">
    <source>
        <dbReference type="SAM" id="Phobius"/>
    </source>
</evidence>
<sequence length="88" mass="9806">MNLTLKQKNTLGLIVVALIYLAPVIIMVTTRDTFLHSVERFPLDFSLYFAVLLGAIIVNYSLKSTKFLTVVMLAAVAGLGVYAFYYLL</sequence>
<feature type="transmembrane region" description="Helical" evidence="1">
    <location>
        <begin position="12"/>
        <end position="29"/>
    </location>
</feature>
<keyword evidence="1" id="KW-1133">Transmembrane helix</keyword>
<proteinExistence type="predicted"/>
<evidence type="ECO:0000313" key="2">
    <source>
        <dbReference type="EMBL" id="XDI36870.1"/>
    </source>
</evidence>
<dbReference type="EMBL" id="CP162551">
    <property type="protein sequence ID" value="XDI36870.1"/>
    <property type="molecule type" value="Genomic_DNA"/>
</dbReference>
<feature type="transmembrane region" description="Helical" evidence="1">
    <location>
        <begin position="67"/>
        <end position="87"/>
    </location>
</feature>
<dbReference type="AlphaFoldDB" id="A0AB39BTP8"/>
<keyword evidence="1" id="KW-0812">Transmembrane</keyword>
<dbReference type="RefSeq" id="WP_368504250.1">
    <property type="nucleotide sequence ID" value="NZ_CP162551.1"/>
</dbReference>
<reference evidence="2" key="1">
    <citation type="submission" date="2024-07" db="EMBL/GenBank/DDBJ databases">
        <title>Identification and characteristics of an arsenic-resistant bacterial isolate, which belongs to a novel species.</title>
        <authorList>
            <person name="Juszczyk A."/>
            <person name="Kowalczyk A."/>
            <person name="Was K."/>
            <person name="Kosowicz W."/>
            <person name="Budzyn A."/>
            <person name="Latowski D."/>
        </authorList>
    </citation>
    <scope>NUCLEOTIDE SEQUENCE</scope>
    <source>
        <strain evidence="2">As8PL</strain>
    </source>
</reference>